<dbReference type="GO" id="GO:0016757">
    <property type="term" value="F:glycosyltransferase activity"/>
    <property type="evidence" value="ECO:0007669"/>
    <property type="project" value="UniProtKB-KW"/>
</dbReference>
<sequence>MGRLLVVTNDYPPRTGGIETFVAAVVARVPPEDVVVHTARQAGDAAHDAGLPHRVVRDPARLLVPTPAVVRRVAATARAHGCDRVWFGAAAPLALMAPALRRAGVRRVVATTHGHEVWWSSLPGTRRALRAVGDRVDVLTALGPWCASRIARPLSPRGRARLQRLVPGVDTGVFTPEADGAGVREALGLDGRPVVVCVSRVVARKGQDVLVRAWPSVRARVPGAALLVVGDGPARRRVERLSRRLGVEDDVVLAGRVPWAATPAHYAAGDVFAVPTRTRLLGLEPEALGICYLEAAATGLPVVVGRSGGAPDAVLDGRTGVVVDGRDVTAVADAVAGLLLDAGRARAWGEAGRRWVARAWSWEGQVDRLVRLLDPQVPVPAGPDPALGPVPTVPAGPPGSGQE</sequence>
<reference evidence="6 7" key="1">
    <citation type="journal article" date="2017" name="Int. J. Syst. Evol. Microbiol.">
        <title>Pseudokineococcus basanitobsidens sp. nov., isolated from volcanic rock.</title>
        <authorList>
            <person name="Lee D.W."/>
            <person name="Park M.Y."/>
            <person name="Kim J.J."/>
            <person name="Kim B.S."/>
        </authorList>
    </citation>
    <scope>NUCLEOTIDE SEQUENCE [LARGE SCALE GENOMIC DNA]</scope>
    <source>
        <strain evidence="6 7">DSM 103726</strain>
    </source>
</reference>
<protein>
    <submittedName>
        <fullName evidence="6">Glycosyltransferase family 4 protein</fullName>
        <ecNumber evidence="6">2.4.-.-</ecNumber>
    </submittedName>
</protein>
<feature type="region of interest" description="Disordered" evidence="3">
    <location>
        <begin position="380"/>
        <end position="403"/>
    </location>
</feature>
<dbReference type="RefSeq" id="WP_339574512.1">
    <property type="nucleotide sequence ID" value="NZ_JBBIAA010000005.1"/>
</dbReference>
<organism evidence="6 7">
    <name type="scientific">Pseudokineococcus basanitobsidens</name>
    <dbReference type="NCBI Taxonomy" id="1926649"/>
    <lineage>
        <taxon>Bacteria</taxon>
        <taxon>Bacillati</taxon>
        <taxon>Actinomycetota</taxon>
        <taxon>Actinomycetes</taxon>
        <taxon>Kineosporiales</taxon>
        <taxon>Kineosporiaceae</taxon>
        <taxon>Pseudokineococcus</taxon>
    </lineage>
</organism>
<evidence type="ECO:0000313" key="6">
    <source>
        <dbReference type="EMBL" id="MEJ5945130.1"/>
    </source>
</evidence>
<dbReference type="InterPro" id="IPR050194">
    <property type="entry name" value="Glycosyltransferase_grp1"/>
</dbReference>
<feature type="domain" description="Glycosyl transferase family 1" evidence="4">
    <location>
        <begin position="187"/>
        <end position="355"/>
    </location>
</feature>
<evidence type="ECO:0000259" key="4">
    <source>
        <dbReference type="Pfam" id="PF00534"/>
    </source>
</evidence>
<dbReference type="InterPro" id="IPR001296">
    <property type="entry name" value="Glyco_trans_1"/>
</dbReference>
<dbReference type="Gene3D" id="3.40.50.2000">
    <property type="entry name" value="Glycogen Phosphorylase B"/>
    <property type="match status" value="2"/>
</dbReference>
<accession>A0ABU8RJ59</accession>
<dbReference type="Pfam" id="PF00534">
    <property type="entry name" value="Glycos_transf_1"/>
    <property type="match status" value="1"/>
</dbReference>
<dbReference type="Proteomes" id="UP001387100">
    <property type="component" value="Unassembled WGS sequence"/>
</dbReference>
<evidence type="ECO:0000256" key="1">
    <source>
        <dbReference type="ARBA" id="ARBA00022676"/>
    </source>
</evidence>
<proteinExistence type="predicted"/>
<dbReference type="EC" id="2.4.-.-" evidence="6"/>
<evidence type="ECO:0000256" key="3">
    <source>
        <dbReference type="SAM" id="MobiDB-lite"/>
    </source>
</evidence>
<dbReference type="PANTHER" id="PTHR45947">
    <property type="entry name" value="SULFOQUINOVOSYL TRANSFERASE SQD2"/>
    <property type="match status" value="1"/>
</dbReference>
<dbReference type="PANTHER" id="PTHR45947:SF3">
    <property type="entry name" value="SULFOQUINOVOSYL TRANSFERASE SQD2"/>
    <property type="match status" value="1"/>
</dbReference>
<feature type="compositionally biased region" description="Pro residues" evidence="3">
    <location>
        <begin position="380"/>
        <end position="397"/>
    </location>
</feature>
<evidence type="ECO:0000259" key="5">
    <source>
        <dbReference type="Pfam" id="PF13439"/>
    </source>
</evidence>
<keyword evidence="1 6" id="KW-0328">Glycosyltransferase</keyword>
<feature type="domain" description="Glycosyltransferase subfamily 4-like N-terminal" evidence="5">
    <location>
        <begin position="16"/>
        <end position="171"/>
    </location>
</feature>
<keyword evidence="7" id="KW-1185">Reference proteome</keyword>
<keyword evidence="2 6" id="KW-0808">Transferase</keyword>
<evidence type="ECO:0000313" key="7">
    <source>
        <dbReference type="Proteomes" id="UP001387100"/>
    </source>
</evidence>
<dbReference type="Pfam" id="PF13439">
    <property type="entry name" value="Glyco_transf_4"/>
    <property type="match status" value="1"/>
</dbReference>
<dbReference type="InterPro" id="IPR028098">
    <property type="entry name" value="Glyco_trans_4-like_N"/>
</dbReference>
<gene>
    <name evidence="6" type="ORF">WDZ17_07440</name>
</gene>
<name>A0ABU8RJ59_9ACTN</name>
<dbReference type="CDD" id="cd03801">
    <property type="entry name" value="GT4_PimA-like"/>
    <property type="match status" value="1"/>
</dbReference>
<dbReference type="EMBL" id="JBBIAA010000005">
    <property type="protein sequence ID" value="MEJ5945130.1"/>
    <property type="molecule type" value="Genomic_DNA"/>
</dbReference>
<comment type="caution">
    <text evidence="6">The sequence shown here is derived from an EMBL/GenBank/DDBJ whole genome shotgun (WGS) entry which is preliminary data.</text>
</comment>
<dbReference type="SUPFAM" id="SSF53756">
    <property type="entry name" value="UDP-Glycosyltransferase/glycogen phosphorylase"/>
    <property type="match status" value="1"/>
</dbReference>
<evidence type="ECO:0000256" key="2">
    <source>
        <dbReference type="ARBA" id="ARBA00022679"/>
    </source>
</evidence>